<proteinExistence type="predicted"/>
<feature type="region of interest" description="Disordered" evidence="1">
    <location>
        <begin position="1"/>
        <end position="50"/>
    </location>
</feature>
<evidence type="ECO:0000256" key="1">
    <source>
        <dbReference type="SAM" id="MobiDB-lite"/>
    </source>
</evidence>
<evidence type="ECO:0000259" key="2">
    <source>
        <dbReference type="Pfam" id="PF19026"/>
    </source>
</evidence>
<sequence>MAAENEENNEPQKPQTREAGETAAAMDKVTDLSEDQEMKRGVDKSKVQQAMMNLAAEQRERQEAQRQREKELAAVKVAKEDIELIAQQFDLDKKKAERCLREAKGDVKAALRSLLSV</sequence>
<organism evidence="3 4">
    <name type="scientific">Chlorella ohadii</name>
    <dbReference type="NCBI Taxonomy" id="2649997"/>
    <lineage>
        <taxon>Eukaryota</taxon>
        <taxon>Viridiplantae</taxon>
        <taxon>Chlorophyta</taxon>
        <taxon>core chlorophytes</taxon>
        <taxon>Trebouxiophyceae</taxon>
        <taxon>Chlorellales</taxon>
        <taxon>Chlorellaceae</taxon>
        <taxon>Chlorella clade</taxon>
        <taxon>Chlorella</taxon>
    </lineage>
</organism>
<dbReference type="InterPro" id="IPR052617">
    <property type="entry name" value="Huntingtin-int_K"/>
</dbReference>
<evidence type="ECO:0000313" key="3">
    <source>
        <dbReference type="EMBL" id="KAI7840887.1"/>
    </source>
</evidence>
<name>A0AAD5DMS0_9CHLO</name>
<feature type="compositionally biased region" description="Basic and acidic residues" evidence="1">
    <location>
        <begin position="28"/>
        <end position="46"/>
    </location>
</feature>
<dbReference type="CDD" id="cd14361">
    <property type="entry name" value="UBA_HYPK"/>
    <property type="match status" value="1"/>
</dbReference>
<evidence type="ECO:0000313" key="4">
    <source>
        <dbReference type="Proteomes" id="UP001205105"/>
    </source>
</evidence>
<gene>
    <name evidence="3" type="ORF">COHA_005416</name>
</gene>
<dbReference type="PANTHER" id="PTHR31184">
    <property type="entry name" value="HUNTINGTIN-INTERACTING PROTEIN K FAMILY MEMBER"/>
    <property type="match status" value="1"/>
</dbReference>
<feature type="domain" description="Nascent polypeptide-associated complex subunit alpha-like UBA" evidence="2">
    <location>
        <begin position="75"/>
        <end position="115"/>
    </location>
</feature>
<dbReference type="AlphaFoldDB" id="A0AAD5DMS0"/>
<reference evidence="3" key="1">
    <citation type="submission" date="2020-11" db="EMBL/GenBank/DDBJ databases">
        <title>Chlorella ohadii genome sequencing and assembly.</title>
        <authorList>
            <person name="Murik O."/>
            <person name="Treves H."/>
            <person name="Kedem I."/>
            <person name="Shotland Y."/>
            <person name="Kaplan A."/>
        </authorList>
    </citation>
    <scope>NUCLEOTIDE SEQUENCE</scope>
    <source>
        <strain evidence="3">1</strain>
    </source>
</reference>
<keyword evidence="4" id="KW-1185">Reference proteome</keyword>
<protein>
    <recommendedName>
        <fullName evidence="2">Nascent polypeptide-associated complex subunit alpha-like UBA domain-containing protein</fullName>
    </recommendedName>
</protein>
<dbReference type="GO" id="GO:0050821">
    <property type="term" value="P:protein stabilization"/>
    <property type="evidence" value="ECO:0007669"/>
    <property type="project" value="TreeGrafter"/>
</dbReference>
<comment type="caution">
    <text evidence="3">The sequence shown here is derived from an EMBL/GenBank/DDBJ whole genome shotgun (WGS) entry which is preliminary data.</text>
</comment>
<dbReference type="Pfam" id="PF19026">
    <property type="entry name" value="UBA_HYPK"/>
    <property type="match status" value="1"/>
</dbReference>
<dbReference type="EMBL" id="JADXDR010000070">
    <property type="protein sequence ID" value="KAI7840887.1"/>
    <property type="molecule type" value="Genomic_DNA"/>
</dbReference>
<accession>A0AAD5DMS0</accession>
<dbReference type="InterPro" id="IPR044034">
    <property type="entry name" value="NAC-like_UBA"/>
</dbReference>
<dbReference type="InterPro" id="IPR038922">
    <property type="entry name" value="HYPK_UBA"/>
</dbReference>
<dbReference type="Gene3D" id="1.10.8.10">
    <property type="entry name" value="DNA helicase RuvA subunit, C-terminal domain"/>
    <property type="match status" value="1"/>
</dbReference>
<dbReference type="Proteomes" id="UP001205105">
    <property type="component" value="Unassembled WGS sequence"/>
</dbReference>
<dbReference type="PANTHER" id="PTHR31184:SF2">
    <property type="entry name" value="HUNTINGTIN-INTERACTING PROTEIN K"/>
    <property type="match status" value="1"/>
</dbReference>